<proteinExistence type="predicted"/>
<evidence type="ECO:0000313" key="2">
    <source>
        <dbReference type="Proteomes" id="UP001597368"/>
    </source>
</evidence>
<dbReference type="Proteomes" id="UP001597368">
    <property type="component" value="Unassembled WGS sequence"/>
</dbReference>
<keyword evidence="2" id="KW-1185">Reference proteome</keyword>
<dbReference type="RefSeq" id="WP_379580772.1">
    <property type="nucleotide sequence ID" value="NZ_JBHUFV010000068.1"/>
</dbReference>
<accession>A0ABW4T9H6</accession>
<evidence type="ECO:0000313" key="1">
    <source>
        <dbReference type="EMBL" id="MFD1938688.1"/>
    </source>
</evidence>
<organism evidence="1 2">
    <name type="scientific">Nonomuraea mangrovi</name>
    <dbReference type="NCBI Taxonomy" id="2316207"/>
    <lineage>
        <taxon>Bacteria</taxon>
        <taxon>Bacillati</taxon>
        <taxon>Actinomycetota</taxon>
        <taxon>Actinomycetes</taxon>
        <taxon>Streptosporangiales</taxon>
        <taxon>Streptosporangiaceae</taxon>
        <taxon>Nonomuraea</taxon>
    </lineage>
</organism>
<reference evidence="2" key="1">
    <citation type="journal article" date="2019" name="Int. J. Syst. Evol. Microbiol.">
        <title>The Global Catalogue of Microorganisms (GCM) 10K type strain sequencing project: providing services to taxonomists for standard genome sequencing and annotation.</title>
        <authorList>
            <consortium name="The Broad Institute Genomics Platform"/>
            <consortium name="The Broad Institute Genome Sequencing Center for Infectious Disease"/>
            <person name="Wu L."/>
            <person name="Ma J."/>
        </authorList>
    </citation>
    <scope>NUCLEOTIDE SEQUENCE [LARGE SCALE GENOMIC DNA]</scope>
    <source>
        <strain evidence="2">ICMP 6774ER</strain>
    </source>
</reference>
<gene>
    <name evidence="1" type="ORF">ACFSKW_45205</name>
</gene>
<name>A0ABW4T9H6_9ACTN</name>
<protein>
    <submittedName>
        <fullName evidence="1">Uncharacterized protein</fullName>
    </submittedName>
</protein>
<comment type="caution">
    <text evidence="1">The sequence shown here is derived from an EMBL/GenBank/DDBJ whole genome shotgun (WGS) entry which is preliminary data.</text>
</comment>
<sequence>MTGPDDAPALPDAARWHEDPELWPLLAFEGGADEHGRPFDAAGEDLQQVLEDLIRQPEPVDIDFARYLLVHETPSQGHSWGFRHDIEIAAILVAEHRQVQDVRLLWDAIYRSSDTWGVVPHQLLYTAGVKRTWRYATDSATRKQHGGSRRLAPAARPRWKDLAGLREHPA</sequence>
<dbReference type="EMBL" id="JBHUFV010000068">
    <property type="protein sequence ID" value="MFD1938688.1"/>
    <property type="molecule type" value="Genomic_DNA"/>
</dbReference>